<organism evidence="9 10">
    <name type="scientific">Tetradesmus obliquus</name>
    <name type="common">Green alga</name>
    <name type="synonym">Acutodesmus obliquus</name>
    <dbReference type="NCBI Taxonomy" id="3088"/>
    <lineage>
        <taxon>Eukaryota</taxon>
        <taxon>Viridiplantae</taxon>
        <taxon>Chlorophyta</taxon>
        <taxon>core chlorophytes</taxon>
        <taxon>Chlorophyceae</taxon>
        <taxon>CS clade</taxon>
        <taxon>Sphaeropleales</taxon>
        <taxon>Scenedesmaceae</taxon>
        <taxon>Tetradesmus</taxon>
    </lineage>
</organism>
<accession>A0A383W961</accession>
<keyword evidence="5 8" id="KW-1133">Transmembrane helix</keyword>
<evidence type="ECO:0000256" key="3">
    <source>
        <dbReference type="ARBA" id="ARBA00022475"/>
    </source>
</evidence>
<evidence type="ECO:0000256" key="1">
    <source>
        <dbReference type="ARBA" id="ARBA00004651"/>
    </source>
</evidence>
<dbReference type="InterPro" id="IPR002781">
    <property type="entry name" value="TM_pro_TauE-like"/>
</dbReference>
<feature type="transmembrane region" description="Helical" evidence="8">
    <location>
        <begin position="356"/>
        <end position="379"/>
    </location>
</feature>
<evidence type="ECO:0000256" key="4">
    <source>
        <dbReference type="ARBA" id="ARBA00022692"/>
    </source>
</evidence>
<name>A0A383W961_TETOB</name>
<sequence length="482" mass="50794">MDGVSAAMQWLQHLLFGSSQGAQLLSVMVADAGLGGPPSLETIIILSTGLFLGSIAMGICGFGTAIIHLCVWGIAGALGYDAGPLKLAVIACSCCMTISMVPFFFLANATKHAVRPLAISIPLCKAIAAPLGAVVLKLLPARQLEAVVAALMLSLMLLLNRQQLLAWCQGLKQWWLGSSCRHDGGACGWQCKESSEADVRSEDSSSELRLALLADEGAEYIFNDGDFSDGSLLGFLSSDDSADDALPSGGGADGAEGHMRHPSHKQQHCTDGAVLIQDQDLDTEDRRPLLDSDVTGSTYHSAADHNNRQLQMEALAEDALVLQLGDADDEDAGSSQSQSDQEDEVHGEEALLKHSFWGLFAIGAVAGLATGLLGGATGISGPPMMLMYAYLNASKSAVRGTNAVMAMVQDQLIGYYMFGMLRWSDRWLYAAAAGCGAAGLIVGHSLQKVMGQQHFRAVMTVLMLLCFVLMSLSAAGVLNLAE</sequence>
<dbReference type="GO" id="GO:0005886">
    <property type="term" value="C:plasma membrane"/>
    <property type="evidence" value="ECO:0007669"/>
    <property type="project" value="UniProtKB-SubCell"/>
</dbReference>
<evidence type="ECO:0000313" key="9">
    <source>
        <dbReference type="EMBL" id="SZX73226.1"/>
    </source>
</evidence>
<proteinExistence type="predicted"/>
<keyword evidence="10" id="KW-1185">Reference proteome</keyword>
<gene>
    <name evidence="9" type="ORF">BQ4739_LOCUS13334</name>
</gene>
<feature type="transmembrane region" description="Helical" evidence="8">
    <location>
        <begin position="458"/>
        <end position="481"/>
    </location>
</feature>
<reference evidence="9 10" key="1">
    <citation type="submission" date="2016-10" db="EMBL/GenBank/DDBJ databases">
        <authorList>
            <person name="Cai Z."/>
        </authorList>
    </citation>
    <scope>NUCLEOTIDE SEQUENCE [LARGE SCALE GENOMIC DNA]</scope>
</reference>
<evidence type="ECO:0000313" key="10">
    <source>
        <dbReference type="Proteomes" id="UP000256970"/>
    </source>
</evidence>
<keyword evidence="4 8" id="KW-0812">Transmembrane</keyword>
<evidence type="ECO:0000256" key="7">
    <source>
        <dbReference type="SAM" id="MobiDB-lite"/>
    </source>
</evidence>
<dbReference type="PANTHER" id="PTHR30269:SF38">
    <property type="entry name" value="SULFITE EXPORTER TAUE_SAFE"/>
    <property type="match status" value="1"/>
</dbReference>
<dbReference type="Proteomes" id="UP000256970">
    <property type="component" value="Unassembled WGS sequence"/>
</dbReference>
<evidence type="ECO:0000256" key="2">
    <source>
        <dbReference type="ARBA" id="ARBA00022448"/>
    </source>
</evidence>
<dbReference type="AlphaFoldDB" id="A0A383W961"/>
<evidence type="ECO:0000256" key="6">
    <source>
        <dbReference type="ARBA" id="ARBA00023136"/>
    </source>
</evidence>
<dbReference type="InterPro" id="IPR052017">
    <property type="entry name" value="TSUP"/>
</dbReference>
<feature type="transmembrane region" description="Helical" evidence="8">
    <location>
        <begin position="87"/>
        <end position="105"/>
    </location>
</feature>
<dbReference type="PANTHER" id="PTHR30269">
    <property type="entry name" value="TRANSMEMBRANE PROTEIN YFCA"/>
    <property type="match status" value="1"/>
</dbReference>
<keyword evidence="2" id="KW-0813">Transport</keyword>
<evidence type="ECO:0000256" key="8">
    <source>
        <dbReference type="SAM" id="Phobius"/>
    </source>
</evidence>
<keyword evidence="6 8" id="KW-0472">Membrane</keyword>
<protein>
    <submittedName>
        <fullName evidence="9">Uncharacterized protein</fullName>
    </submittedName>
</protein>
<feature type="transmembrane region" description="Helical" evidence="8">
    <location>
        <begin position="50"/>
        <end position="75"/>
    </location>
</feature>
<comment type="subcellular location">
    <subcellularLocation>
        <location evidence="1">Cell membrane</location>
        <topology evidence="1">Multi-pass membrane protein</topology>
    </subcellularLocation>
</comment>
<evidence type="ECO:0000256" key="5">
    <source>
        <dbReference type="ARBA" id="ARBA00022989"/>
    </source>
</evidence>
<feature type="region of interest" description="Disordered" evidence="7">
    <location>
        <begin position="243"/>
        <end position="301"/>
    </location>
</feature>
<dbReference type="Pfam" id="PF01925">
    <property type="entry name" value="TauE"/>
    <property type="match status" value="1"/>
</dbReference>
<feature type="transmembrane region" description="Helical" evidence="8">
    <location>
        <begin position="427"/>
        <end position="446"/>
    </location>
</feature>
<keyword evidence="3" id="KW-1003">Cell membrane</keyword>
<feature type="region of interest" description="Disordered" evidence="7">
    <location>
        <begin position="328"/>
        <end position="347"/>
    </location>
</feature>
<dbReference type="EMBL" id="FNXT01001186">
    <property type="protein sequence ID" value="SZX73226.1"/>
    <property type="molecule type" value="Genomic_DNA"/>
</dbReference>